<dbReference type="eggNOG" id="ENOG5032WNP">
    <property type="taxonomic scope" value="Bacteria"/>
</dbReference>
<protein>
    <recommendedName>
        <fullName evidence="3">BrxE family protein</fullName>
    </recommendedName>
</protein>
<dbReference type="EMBL" id="CP001827">
    <property type="protein sequence ID" value="ACZ61425.1"/>
    <property type="molecule type" value="Genomic_DNA"/>
</dbReference>
<sequence length="184" mass="20257">MRTGHQQNALTLSLSLLRLRALVLALGESASPDWWKTGFMSETGLRFLERIYPRTFLHAAVRSAGKAASDTHDRAVGRVGVYHLFRLPGYLEAEIGHTPFESERDFVSSFRIALGQPNKLLELLAQLSRRSGMDAGPGAKRLGTDKELTDPASYEKIAAVYHHAFSEGKPGFPYFTIEHTGSGG</sequence>
<dbReference type="HOGENOM" id="CLU_1601263_0_0_0"/>
<evidence type="ECO:0000313" key="1">
    <source>
        <dbReference type="EMBL" id="ACZ61425.1"/>
    </source>
</evidence>
<dbReference type="InterPro" id="IPR058690">
    <property type="entry name" value="BrxE"/>
</dbReference>
<evidence type="ECO:0000313" key="2">
    <source>
        <dbReference type="Proteomes" id="UP000002506"/>
    </source>
</evidence>
<dbReference type="Pfam" id="PF26412">
    <property type="entry name" value="BrxE"/>
    <property type="match status" value="1"/>
</dbReference>
<gene>
    <name evidence="1" type="ordered locus">DhcVS_263</name>
</gene>
<dbReference type="RefSeq" id="WP_012881601.1">
    <property type="nucleotide sequence ID" value="NC_013552.1"/>
</dbReference>
<name>D2BGH5_DEHMV</name>
<dbReference type="NCBIfam" id="NF033447">
    <property type="entry name" value="BrxE_fam"/>
    <property type="match status" value="1"/>
</dbReference>
<accession>D2BGH5</accession>
<organism evidence="1 2">
    <name type="scientific">Dehalococcoides mccartyi (strain VS)</name>
    <dbReference type="NCBI Taxonomy" id="311424"/>
    <lineage>
        <taxon>Bacteria</taxon>
        <taxon>Bacillati</taxon>
        <taxon>Chloroflexota</taxon>
        <taxon>Dehalococcoidia</taxon>
        <taxon>Dehalococcoidales</taxon>
        <taxon>Dehalococcoidaceae</taxon>
        <taxon>Dehalococcoides</taxon>
    </lineage>
</organism>
<dbReference type="KEGG" id="dev:DhcVS_263"/>
<reference evidence="1 2" key="1">
    <citation type="journal article" date="2009" name="PLoS Genet.">
        <title>Localized plasticity in the streamlined genomes of vinyl chloride respiring Dehalococcoides.</title>
        <authorList>
            <person name="McMurdie P.J."/>
            <person name="Behrens S.F."/>
            <person name="Muller J.A."/>
            <person name="Goke J."/>
            <person name="Ritalahti K.M."/>
            <person name="Wagner R."/>
            <person name="Goltsman E."/>
            <person name="Lapidus A."/>
            <person name="Holmes S."/>
            <person name="Loffler F.E."/>
            <person name="Spormann A.M."/>
        </authorList>
    </citation>
    <scope>NUCLEOTIDE SEQUENCE [LARGE SCALE GENOMIC DNA]</scope>
    <source>
        <strain evidence="1 2">VS</strain>
    </source>
</reference>
<evidence type="ECO:0008006" key="3">
    <source>
        <dbReference type="Google" id="ProtNLM"/>
    </source>
</evidence>
<dbReference type="OrthoDB" id="8566355at2"/>
<dbReference type="Proteomes" id="UP000002506">
    <property type="component" value="Chromosome"/>
</dbReference>
<proteinExistence type="predicted"/>
<dbReference type="AlphaFoldDB" id="D2BGH5"/>